<sequence length="363" mass="41238">MASHDQFHLYSNRPEGLRALRFADSIETDEAFYQREQRYQQTNKDNALLNAKSKEVREELAERRWAQMYLLHLVNRVTQTDRVRIHFSDLPLIASLSIHDSKPSFSTSLSQTPRYEASVEQHAEVLELRKRDAQIGMETCWVALNTLANELKSVIQGYPEDVDIAFRLVSDNSHAKYFASREDIRCSNWHQFDVNQPQEREGAESHIISAPIPTNYISISTSPRRIWNLIIKNPVMPNGKVAIVDLRVLRRLGIAYGSSTDDLGFRHYNKTYGTGTLFATKHQNLVLGWLPPHCIVGFLSTERFEKLLDQSQINKARSEVISLSEYEKKISFSSILQYLSGAAAVSMSAGQESAGSGFDSNIV</sequence>
<dbReference type="EMBL" id="JAFJYH010000007">
    <property type="protein sequence ID" value="KAG4425811.1"/>
    <property type="molecule type" value="Genomic_DNA"/>
</dbReference>
<feature type="domain" description="DUF7587" evidence="1">
    <location>
        <begin position="164"/>
        <end position="299"/>
    </location>
</feature>
<name>A0A8H8BVS4_9HELO</name>
<gene>
    <name evidence="2" type="ORF">IFR04_001018</name>
</gene>
<dbReference type="Pfam" id="PF24494">
    <property type="entry name" value="DUF7587"/>
    <property type="match status" value="1"/>
</dbReference>
<accession>A0A8H8BVS4</accession>
<evidence type="ECO:0000313" key="2">
    <source>
        <dbReference type="EMBL" id="KAG4425811.1"/>
    </source>
</evidence>
<evidence type="ECO:0000313" key="3">
    <source>
        <dbReference type="Proteomes" id="UP000664132"/>
    </source>
</evidence>
<organism evidence="2 3">
    <name type="scientific">Cadophora malorum</name>
    <dbReference type="NCBI Taxonomy" id="108018"/>
    <lineage>
        <taxon>Eukaryota</taxon>
        <taxon>Fungi</taxon>
        <taxon>Dikarya</taxon>
        <taxon>Ascomycota</taxon>
        <taxon>Pezizomycotina</taxon>
        <taxon>Leotiomycetes</taxon>
        <taxon>Helotiales</taxon>
        <taxon>Ploettnerulaceae</taxon>
        <taxon>Cadophora</taxon>
    </lineage>
</organism>
<dbReference type="InterPro" id="IPR056009">
    <property type="entry name" value="DUF7587"/>
</dbReference>
<dbReference type="Proteomes" id="UP000664132">
    <property type="component" value="Unassembled WGS sequence"/>
</dbReference>
<dbReference type="OrthoDB" id="5148696at2759"/>
<protein>
    <recommendedName>
        <fullName evidence="1">DUF7587 domain-containing protein</fullName>
    </recommendedName>
</protein>
<comment type="caution">
    <text evidence="2">The sequence shown here is derived from an EMBL/GenBank/DDBJ whole genome shotgun (WGS) entry which is preliminary data.</text>
</comment>
<proteinExistence type="predicted"/>
<reference evidence="2" key="1">
    <citation type="submission" date="2021-02" db="EMBL/GenBank/DDBJ databases">
        <title>Genome sequence Cadophora malorum strain M34.</title>
        <authorList>
            <person name="Stefanovic E."/>
            <person name="Vu D."/>
            <person name="Scully C."/>
            <person name="Dijksterhuis J."/>
            <person name="Roader J."/>
            <person name="Houbraken J."/>
        </authorList>
    </citation>
    <scope>NUCLEOTIDE SEQUENCE</scope>
    <source>
        <strain evidence="2">M34</strain>
    </source>
</reference>
<keyword evidence="3" id="KW-1185">Reference proteome</keyword>
<dbReference type="AlphaFoldDB" id="A0A8H8BVS4"/>
<evidence type="ECO:0000259" key="1">
    <source>
        <dbReference type="Pfam" id="PF24494"/>
    </source>
</evidence>